<feature type="repeat" description="ANK" evidence="3">
    <location>
        <begin position="614"/>
        <end position="646"/>
    </location>
</feature>
<dbReference type="PROSITE" id="PS50297">
    <property type="entry name" value="ANK_REP_REGION"/>
    <property type="match status" value="5"/>
</dbReference>
<dbReference type="InterPro" id="IPR036770">
    <property type="entry name" value="Ankyrin_rpt-contain_sf"/>
</dbReference>
<dbReference type="Proteomes" id="UP000078397">
    <property type="component" value="Unassembled WGS sequence"/>
</dbReference>
<evidence type="ECO:0000313" key="5">
    <source>
        <dbReference type="EMBL" id="OAQ67606.1"/>
    </source>
</evidence>
<protein>
    <submittedName>
        <fullName evidence="5">Ankyrin repeat-containing protein</fullName>
    </submittedName>
</protein>
<dbReference type="KEGG" id="pchm:VFPPC_03978"/>
<evidence type="ECO:0000256" key="1">
    <source>
        <dbReference type="ARBA" id="ARBA00022737"/>
    </source>
</evidence>
<dbReference type="PROSITE" id="PS50088">
    <property type="entry name" value="ANK_REPEAT"/>
    <property type="match status" value="7"/>
</dbReference>
<evidence type="ECO:0000256" key="3">
    <source>
        <dbReference type="PROSITE-ProRule" id="PRU00023"/>
    </source>
</evidence>
<dbReference type="Pfam" id="PF12796">
    <property type="entry name" value="Ank_2"/>
    <property type="match status" value="3"/>
</dbReference>
<dbReference type="InterPro" id="IPR056884">
    <property type="entry name" value="NPHP3-like_N"/>
</dbReference>
<dbReference type="Gene3D" id="1.25.40.20">
    <property type="entry name" value="Ankyrin repeat-containing domain"/>
    <property type="match status" value="7"/>
</dbReference>
<dbReference type="RefSeq" id="XP_018144456.1">
    <property type="nucleotide sequence ID" value="XM_018283405.1"/>
</dbReference>
<feature type="repeat" description="ANK" evidence="3">
    <location>
        <begin position="1603"/>
        <end position="1641"/>
    </location>
</feature>
<dbReference type="SUPFAM" id="SSF48403">
    <property type="entry name" value="Ankyrin repeat"/>
    <property type="match status" value="5"/>
</dbReference>
<evidence type="ECO:0000256" key="2">
    <source>
        <dbReference type="ARBA" id="ARBA00023043"/>
    </source>
</evidence>
<dbReference type="STRING" id="1380566.A0A179FPQ0"/>
<keyword evidence="2 3" id="KW-0040">ANK repeat</keyword>
<reference evidence="5 6" key="1">
    <citation type="journal article" date="2016" name="PLoS Pathog.">
        <title>Biosynthesis of antibiotic leucinostatins in bio-control fungus Purpureocillium lilacinum and their inhibition on phytophthora revealed by genome mining.</title>
        <authorList>
            <person name="Wang G."/>
            <person name="Liu Z."/>
            <person name="Lin R."/>
            <person name="Li E."/>
            <person name="Mao Z."/>
            <person name="Ling J."/>
            <person name="Yang Y."/>
            <person name="Yin W.B."/>
            <person name="Xie B."/>
        </authorList>
    </citation>
    <scope>NUCLEOTIDE SEQUENCE [LARGE SCALE GENOMIC DNA]</scope>
    <source>
        <strain evidence="5">170</strain>
    </source>
</reference>
<sequence>MAGADSDLDQTFEIIERDAVPALPPQPNESTQKRIDELRKWLQPTDFLSPGNEFMKHLHSYVPGTGKWIHKSPVFRTWASSELNSGGDSSCLHVRGVAGSGKSVFAASTIRQLQESGKIVLFFFFRQIVDKNHSAKYLVRDFATQLLPHCPGLVLALTTISEDHAINDNEINMVWPAIVKALTESNVKNVFCVVDALDEMDDGDFEGMAQRLVELNATGSGRVRIMMTSRPLPKIEESFNRADIVKLKLDPALLFPDVARYVDARMATLDPPLSNEKNELVKQTICERANGLFLHARLVADSLADGLLDGHITEETLPDSLDRLPRTLNDVYENMLREHARRSGVTAEQQAKVLMCVIHASRPLRLIELGSLLSNMLHFDLRRGKDLVRQSCGRLLELLEDESVSVIHHSFTEFLHDKSRRDSVDAFPVLDDAASHGIMAVLILEYLNGCPPFEVQLNNAEEMRDRNRLQLREDEKKKNQFLTDLRTTHPLVSYAADNLTFHLEKSANGPLDHVQEALTRYIAPKRPAFETWKLMNQSTPDQSSTVFHFATTVTHGHAMPLFVVEHFGKTEPTLIDTPNSSGRTALSYAAEHGLDDAVRFLLANGADPKSGGCDGRMPLHWAALRGRPGAVQLLLDAGVDPLIKTHPVLEGYDDYEEEFIEYSEEEVERRRETALAYAFRGDDTQVVQAFMPFVQPTEVNQCFHRVDDLVNVEAVLSTGMVDIDCLRDGETKLFRAAKSGQLELVKLLLKHGADATKRSADTESSYFYNGEIQLKVDNDQGPTPLHGITHPYHRDSFWEDDAKAVEECIQVLIAAGADVNATMAGATSYKETNLTPLHLAVKKPDSVMGCSLWDDKSDEMLTKFLLEAGADPNAKASYGNTAMHLANPRKPCLFEMLAKHGADVNAKNHRGRTPLLEIINCIGHDSRDELKPNVDVFTKLLDLGADVHATDDHGNNVFHHIMHSIRILSAPTFSPFIRKLVDAGVDLNARNQQNHPPLWSYNKCVISTYQFDVTKEEEDMLRVLVDAGMDLNVSDDDGETILWGVCRKFVYNTRVMEKFIRMGADPTILAKDGTSLLQVVAKARRPEEWFRYLISVGTNTEALDVGGDTLIHSVVRSHREGPEPLEVVQVLVEAGAAPLAKNAKGQTVLHVVRTMAMLEFVLQSPIFRGLDINAQDVDGSTPLHSAMDMFLPDQAAWSLLRAGADPTILMTGDLSVLHIASRVGHASAVGLLLSEYRKLGVLEKHVNLLGEGRAPLHYACRSGRPESVWLLLCSGGDPQMLDDEGLTPLHALVEFKATGIAWSTELTHMDDIVAILQHDGVNLNAEAVIEADGGTKTVTALDLAVEKKCWELARALVTRGAEAHNSYKQSLEFISAIDKGKAAERARIATAAAPLYEDIEDWDKHLRWRGRWSAPQGADPPHSKVRWYISGGQAIFDAPAKDPEELDQLDLLKYALHDGDSDSIKEFALLGGDIIRLDETGKDIINTLLHLLVEGGYTDLLEYFSDKVPIFEAQPWVQTNEQGCGTLLGIACMRQPPSLNILQLLVDKIGLDVNAVFNRQGCPPKLRGCTAIHILASGESFWQIEALEYLLSRGANIEARNKQGLTPLLAALDHGHPKGFWREETIRLLVKHGADVNATAWKYENTLTSGINSRMSRHSALEMSDQAGITKLLLENGVDVRSVPDLIARTVKKWMDPGSVKLLLEAGLDPNELPQAEIYDEVDDEDEDEEEEIVLYALHETCRPSTITNPPADFELRKQAMLDLLLSHGADPLARYTDGKSVIQCIVEEQGQIGGLLPRLSKSDMNLKGHHGRTLLTSACIPTIPITTEAYRRNRTPPTIDPSSVLALLEHGADTVAVDDDGRTPLHWLCTLPGNFDEMQRRVLIALIEQGPAAINMADKQGRKPLHIALLAYSERSQNSLFAIQHLIETGSNVAEPDPITGNSTLHQIAPRLGGHAKRATEAASFFRELSDKLDINARNNLNQTPVMTFVGVGWEGTRDPTNNIGHPTYAIAHDVTHASALDVFVDLGADLTLVDARDQTLLHVAARRPLPDSSSDWDQRDDLEGTFKKLMDLGVDPRREDAELRTAIDVAVARNLHGIINLFRKRGEDKGDDEGSNGDGDDDE</sequence>
<feature type="repeat" description="ANK" evidence="3">
    <location>
        <begin position="728"/>
        <end position="760"/>
    </location>
</feature>
<accession>A0A179FPQ0</accession>
<feature type="repeat" description="ANK" evidence="3">
    <location>
        <begin position="581"/>
        <end position="607"/>
    </location>
</feature>
<feature type="repeat" description="ANK" evidence="3">
    <location>
        <begin position="832"/>
        <end position="877"/>
    </location>
</feature>
<dbReference type="InterPro" id="IPR027417">
    <property type="entry name" value="P-loop_NTPase"/>
</dbReference>
<dbReference type="InterPro" id="IPR002110">
    <property type="entry name" value="Ankyrin_rpt"/>
</dbReference>
<gene>
    <name evidence="5" type="ORF">VFPPC_03978</name>
</gene>
<proteinExistence type="predicted"/>
<dbReference type="SMART" id="SM00248">
    <property type="entry name" value="ANK"/>
    <property type="match status" value="27"/>
</dbReference>
<dbReference type="Pfam" id="PF24883">
    <property type="entry name" value="NPHP3_N"/>
    <property type="match status" value="1"/>
</dbReference>
<dbReference type="SUPFAM" id="SSF52540">
    <property type="entry name" value="P-loop containing nucleoside triphosphate hydrolases"/>
    <property type="match status" value="1"/>
</dbReference>
<keyword evidence="6" id="KW-1185">Reference proteome</keyword>
<dbReference type="Pfam" id="PF00023">
    <property type="entry name" value="Ank"/>
    <property type="match status" value="2"/>
</dbReference>
<name>A0A179FPQ0_METCM</name>
<dbReference type="PANTHER" id="PTHR24189:SF50">
    <property type="entry name" value="ANKYRIN REPEAT AND SOCS BOX PROTEIN 2"/>
    <property type="match status" value="1"/>
</dbReference>
<evidence type="ECO:0000313" key="6">
    <source>
        <dbReference type="Proteomes" id="UP000078397"/>
    </source>
</evidence>
<feature type="repeat" description="ANK" evidence="3">
    <location>
        <begin position="1567"/>
        <end position="1602"/>
    </location>
</feature>
<dbReference type="PANTHER" id="PTHR24189">
    <property type="entry name" value="MYOTROPHIN"/>
    <property type="match status" value="1"/>
</dbReference>
<comment type="caution">
    <text evidence="5">The sequence shown here is derived from an EMBL/GenBank/DDBJ whole genome shotgun (WGS) entry which is preliminary data.</text>
</comment>
<dbReference type="EMBL" id="LSBJ02000003">
    <property type="protein sequence ID" value="OAQ67606.1"/>
    <property type="molecule type" value="Genomic_DNA"/>
</dbReference>
<dbReference type="GeneID" id="28847399"/>
<dbReference type="OrthoDB" id="21416at2759"/>
<organism evidence="5 6">
    <name type="scientific">Pochonia chlamydosporia 170</name>
    <dbReference type="NCBI Taxonomy" id="1380566"/>
    <lineage>
        <taxon>Eukaryota</taxon>
        <taxon>Fungi</taxon>
        <taxon>Dikarya</taxon>
        <taxon>Ascomycota</taxon>
        <taxon>Pezizomycotina</taxon>
        <taxon>Sordariomycetes</taxon>
        <taxon>Hypocreomycetidae</taxon>
        <taxon>Hypocreales</taxon>
        <taxon>Clavicipitaceae</taxon>
        <taxon>Pochonia</taxon>
    </lineage>
</organism>
<dbReference type="InterPro" id="IPR050745">
    <property type="entry name" value="Multifunctional_regulatory"/>
</dbReference>
<keyword evidence="1" id="KW-0677">Repeat</keyword>
<dbReference type="PRINTS" id="PR01415">
    <property type="entry name" value="ANKYRIN"/>
</dbReference>
<dbReference type="Gene3D" id="3.40.50.300">
    <property type="entry name" value="P-loop containing nucleotide triphosphate hydrolases"/>
    <property type="match status" value="1"/>
</dbReference>
<evidence type="ECO:0000259" key="4">
    <source>
        <dbReference type="Pfam" id="PF24883"/>
    </source>
</evidence>
<feature type="domain" description="Nephrocystin 3-like N-terminal" evidence="4">
    <location>
        <begin position="64"/>
        <end position="230"/>
    </location>
</feature>
<feature type="repeat" description="ANK" evidence="3">
    <location>
        <begin position="1251"/>
        <end position="1283"/>
    </location>
</feature>